<dbReference type="SMART" id="SM01043">
    <property type="entry name" value="BTAD"/>
    <property type="match status" value="1"/>
</dbReference>
<dbReference type="SUPFAM" id="SSF52540">
    <property type="entry name" value="P-loop containing nucleoside triphosphate hydrolases"/>
    <property type="match status" value="1"/>
</dbReference>
<dbReference type="SUPFAM" id="SSF46894">
    <property type="entry name" value="C-terminal effector domain of the bipartite response regulators"/>
    <property type="match status" value="1"/>
</dbReference>
<keyword evidence="3 5" id="KW-0238">DNA-binding</keyword>
<dbReference type="SMART" id="SM00862">
    <property type="entry name" value="Trans_reg_C"/>
    <property type="match status" value="1"/>
</dbReference>
<evidence type="ECO:0000256" key="1">
    <source>
        <dbReference type="ARBA" id="ARBA00005820"/>
    </source>
</evidence>
<dbReference type="GO" id="GO:0003677">
    <property type="term" value="F:DNA binding"/>
    <property type="evidence" value="ECO:0007669"/>
    <property type="project" value="UniProtKB-UniRule"/>
</dbReference>
<dbReference type="Pfam" id="PF13424">
    <property type="entry name" value="TPR_12"/>
    <property type="match status" value="2"/>
</dbReference>
<dbReference type="GO" id="GO:0006355">
    <property type="term" value="P:regulation of DNA-templated transcription"/>
    <property type="evidence" value="ECO:0007669"/>
    <property type="project" value="InterPro"/>
</dbReference>
<comment type="caution">
    <text evidence="8">The sequence shown here is derived from an EMBL/GenBank/DDBJ whole genome shotgun (WGS) entry which is preliminary data.</text>
</comment>
<dbReference type="Gene3D" id="1.10.10.10">
    <property type="entry name" value="Winged helix-like DNA-binding domain superfamily/Winged helix DNA-binding domain"/>
    <property type="match status" value="1"/>
</dbReference>
<comment type="similarity">
    <text evidence="1">Belongs to the AfsR/DnrI/RedD regulatory family.</text>
</comment>
<organism evidence="8 9">
    <name type="scientific">Embleya scabrispora</name>
    <dbReference type="NCBI Taxonomy" id="159449"/>
    <lineage>
        <taxon>Bacteria</taxon>
        <taxon>Bacillati</taxon>
        <taxon>Actinomycetota</taxon>
        <taxon>Actinomycetes</taxon>
        <taxon>Kitasatosporales</taxon>
        <taxon>Streptomycetaceae</taxon>
        <taxon>Embleya</taxon>
    </lineage>
</organism>
<dbReference type="STRING" id="159449.B4N89_05110"/>
<dbReference type="InterPro" id="IPR036388">
    <property type="entry name" value="WH-like_DNA-bd_sf"/>
</dbReference>
<evidence type="ECO:0000256" key="4">
    <source>
        <dbReference type="PROSITE-ProRule" id="PRU00339"/>
    </source>
</evidence>
<dbReference type="InterPro" id="IPR016032">
    <property type="entry name" value="Sig_transdc_resp-reg_C-effctor"/>
</dbReference>
<reference evidence="8 9" key="1">
    <citation type="submission" date="2017-03" db="EMBL/GenBank/DDBJ databases">
        <title>Draft genome sequence of Streptomyces scabrisporus NF3, endophyte isolated from Amphipterygium adstringens.</title>
        <authorList>
            <person name="Vazquez M."/>
            <person name="Ceapa C.D."/>
            <person name="Rodriguez Luna D."/>
            <person name="Sanchez Esquivel S."/>
        </authorList>
    </citation>
    <scope>NUCLEOTIDE SEQUENCE [LARGE SCALE GENOMIC DNA]</scope>
    <source>
        <strain evidence="8 9">NF3</strain>
    </source>
</reference>
<dbReference type="InterPro" id="IPR002182">
    <property type="entry name" value="NB-ARC"/>
</dbReference>
<feature type="repeat" description="TPR" evidence="4">
    <location>
        <begin position="752"/>
        <end position="785"/>
    </location>
</feature>
<dbReference type="CDD" id="cd15831">
    <property type="entry name" value="BTAD"/>
    <property type="match status" value="1"/>
</dbReference>
<dbReference type="InterPro" id="IPR001867">
    <property type="entry name" value="OmpR/PhoB-type_DNA-bd"/>
</dbReference>
<evidence type="ECO:0000259" key="7">
    <source>
        <dbReference type="PROSITE" id="PS51755"/>
    </source>
</evidence>
<dbReference type="Gene3D" id="1.25.40.10">
    <property type="entry name" value="Tetratricopeptide repeat domain"/>
    <property type="match status" value="3"/>
</dbReference>
<dbReference type="Pfam" id="PF03704">
    <property type="entry name" value="BTAD"/>
    <property type="match status" value="1"/>
</dbReference>
<dbReference type="GO" id="GO:0000160">
    <property type="term" value="P:phosphorelay signal transduction system"/>
    <property type="evidence" value="ECO:0007669"/>
    <property type="project" value="UniProtKB-KW"/>
</dbReference>
<evidence type="ECO:0000256" key="6">
    <source>
        <dbReference type="SAM" id="MobiDB-lite"/>
    </source>
</evidence>
<feature type="domain" description="OmpR/PhoB-type" evidence="7">
    <location>
        <begin position="1"/>
        <end position="85"/>
    </location>
</feature>
<dbReference type="AlphaFoldDB" id="A0A1T3NUJ6"/>
<dbReference type="PROSITE" id="PS51755">
    <property type="entry name" value="OMPR_PHOB"/>
    <property type="match status" value="1"/>
</dbReference>
<keyword evidence="2" id="KW-0902">Two-component regulatory system</keyword>
<dbReference type="Proteomes" id="UP000190037">
    <property type="component" value="Unassembled WGS sequence"/>
</dbReference>
<name>A0A1T3NUJ6_9ACTN</name>
<keyword evidence="9" id="KW-1185">Reference proteome</keyword>
<evidence type="ECO:0000256" key="2">
    <source>
        <dbReference type="ARBA" id="ARBA00023012"/>
    </source>
</evidence>
<dbReference type="Pfam" id="PF00486">
    <property type="entry name" value="Trans_reg_C"/>
    <property type="match status" value="1"/>
</dbReference>
<dbReference type="SUPFAM" id="SSF48452">
    <property type="entry name" value="TPR-like"/>
    <property type="match status" value="3"/>
</dbReference>
<keyword evidence="4" id="KW-0802">TPR repeat</keyword>
<dbReference type="Pfam" id="PF13374">
    <property type="entry name" value="TPR_10"/>
    <property type="match status" value="1"/>
</dbReference>
<gene>
    <name evidence="8" type="ORF">B4N89_05110</name>
</gene>
<dbReference type="PROSITE" id="PS50005">
    <property type="entry name" value="TPR"/>
    <property type="match status" value="1"/>
</dbReference>
<evidence type="ECO:0000256" key="3">
    <source>
        <dbReference type="ARBA" id="ARBA00023125"/>
    </source>
</evidence>
<dbReference type="Gene3D" id="3.40.50.300">
    <property type="entry name" value="P-loop containing nucleotide triphosphate hydrolases"/>
    <property type="match status" value="1"/>
</dbReference>
<dbReference type="InterPro" id="IPR011990">
    <property type="entry name" value="TPR-like_helical_dom_sf"/>
</dbReference>
<feature type="region of interest" description="Disordered" evidence="6">
    <location>
        <begin position="241"/>
        <end position="261"/>
    </location>
</feature>
<protein>
    <recommendedName>
        <fullName evidence="7">OmpR/PhoB-type domain-containing protein</fullName>
    </recommendedName>
</protein>
<dbReference type="GO" id="GO:0043531">
    <property type="term" value="F:ADP binding"/>
    <property type="evidence" value="ECO:0007669"/>
    <property type="project" value="InterPro"/>
</dbReference>
<dbReference type="InterPro" id="IPR027417">
    <property type="entry name" value="P-loop_NTPase"/>
</dbReference>
<dbReference type="SMART" id="SM00028">
    <property type="entry name" value="TPR"/>
    <property type="match status" value="7"/>
</dbReference>
<evidence type="ECO:0000313" key="9">
    <source>
        <dbReference type="Proteomes" id="UP000190037"/>
    </source>
</evidence>
<dbReference type="PANTHER" id="PTHR47691">
    <property type="entry name" value="REGULATOR-RELATED"/>
    <property type="match status" value="1"/>
</dbReference>
<dbReference type="PRINTS" id="PR00364">
    <property type="entry name" value="DISEASERSIST"/>
</dbReference>
<dbReference type="PANTHER" id="PTHR47691:SF3">
    <property type="entry name" value="HTH-TYPE TRANSCRIPTIONAL REGULATOR RV0890C-RELATED"/>
    <property type="match status" value="1"/>
</dbReference>
<proteinExistence type="inferred from homology"/>
<dbReference type="EMBL" id="MWQN01000001">
    <property type="protein sequence ID" value="OPC80405.1"/>
    <property type="molecule type" value="Genomic_DNA"/>
</dbReference>
<sequence length="1050" mass="115906">MELWVDDARQPLGTIKERCVLAVLLGAEGAAVSTDVMIARVWDDEPPPTSVDTLRTYVSRLRRRLRNTGHAARLSSDSRTYRLQVEPEEVDFRRFRLLRERANDTEDPALAAELLREAERLWRGQPFAGLSGLWIESIRGGLEEQRRQIRERRVHLELGLGRHAEVVVELRDLAAQHPVAEPVVADLMLALYRCGRYGEALETYRRTRARLSSELGADPGPDLERLHTRLLRRDPALAVPARVPGGSVPREALPERPVPSAPDTLLRDTRHFIGRRAELAQLLREDEVGTALPVTVISGLAGVGKTCLAIHASHLMRANYPDGRLYLHLHAHDAHESPIEPAEALGSLLVEMGVPSPQLAATPDLRAAQWRRTMADRRALIVLDDVRDAAQVRLLLPGSPRCRVLVTSRRRLTDLEGARSLSLRVPNTADAAALFTRIAEEVRELADADHAPVAEIVKRCGNHPLAIQLTANRFRHRAGRVRDLAARLAEAPRTLDVIDAPPGISMAFNLSYTELGSVAQLVFRRLALHPGPDVGRAAAVAICGLGPDEVARGIDELVESHLLEEPAHDRYRFHDLVHDFALHTAYREDSAPERVEAVTRVLDLYLDLADRADRLAYPYGRRSGLVPVPVPRTEVPFETPEAAEEWLDRERFNLVAAARPVPGVASEHARHLAEVLARSLLKWGSWGLARDLYTAALAEWRAAGPGEARAATHLLIERASIQWRLGAHEDAFLDASEALTLAEGAKDRRGQAEALAEIGATHLRAGRFPAARDHLDRALEMHREIDSPHGRAGILLHLGVLNGHLRKYERATDLLLAARDVYERLGERRELVKVLNNIGEIFLLRDDPDNAERYYLESLEAARQSNAQAEYAILVNNLGQVELARGNPHAALHRYAQALHVYGQISDLRSEADTRINVGLAHLAMHDPGEALAHFARGRAIAERIDDRLHRQRAAAGFAQAYFDLGDLVEARAEYRTSADLARGLGTVLEEARALAGLARTTEAMDGAAAARAHWSSALAGYERLGAATSSATAEADEARAALRRIDGDG</sequence>
<dbReference type="InterPro" id="IPR005158">
    <property type="entry name" value="BTAD"/>
</dbReference>
<evidence type="ECO:0000313" key="8">
    <source>
        <dbReference type="EMBL" id="OPC80405.1"/>
    </source>
</evidence>
<feature type="DNA-binding region" description="OmpR/PhoB-type" evidence="5">
    <location>
        <begin position="1"/>
        <end position="85"/>
    </location>
</feature>
<evidence type="ECO:0000256" key="5">
    <source>
        <dbReference type="PROSITE-ProRule" id="PRU01091"/>
    </source>
</evidence>
<accession>A0A1T3NUJ6</accession>
<dbReference type="Pfam" id="PF00931">
    <property type="entry name" value="NB-ARC"/>
    <property type="match status" value="1"/>
</dbReference>
<dbReference type="InterPro" id="IPR019734">
    <property type="entry name" value="TPR_rpt"/>
</dbReference>